<comment type="caution">
    <text evidence="17">The sequence shown here is derived from an EMBL/GenBank/DDBJ whole genome shotgun (WGS) entry which is preliminary data.</text>
</comment>
<evidence type="ECO:0000256" key="4">
    <source>
        <dbReference type="ARBA" id="ARBA00022630"/>
    </source>
</evidence>
<dbReference type="SMART" id="SM00904">
    <property type="entry name" value="Flavokinase"/>
    <property type="match status" value="1"/>
</dbReference>
<accession>A0ABV9R3D5</accession>
<dbReference type="InterPro" id="IPR015865">
    <property type="entry name" value="Riboflavin_kinase_bac/euk"/>
</dbReference>
<dbReference type="EMBL" id="JBHSHD010000016">
    <property type="protein sequence ID" value="MFC4822297.1"/>
    <property type="molecule type" value="Genomic_DNA"/>
</dbReference>
<evidence type="ECO:0000256" key="12">
    <source>
        <dbReference type="ARBA" id="ARBA00023268"/>
    </source>
</evidence>
<evidence type="ECO:0000259" key="16">
    <source>
        <dbReference type="SMART" id="SM00904"/>
    </source>
</evidence>
<dbReference type="NCBIfam" id="NF004160">
    <property type="entry name" value="PRK05627.1-3"/>
    <property type="match status" value="1"/>
</dbReference>
<dbReference type="SUPFAM" id="SSF82114">
    <property type="entry name" value="Riboflavin kinase-like"/>
    <property type="match status" value="1"/>
</dbReference>
<evidence type="ECO:0000256" key="8">
    <source>
        <dbReference type="ARBA" id="ARBA00022741"/>
    </source>
</evidence>
<dbReference type="Gene3D" id="2.40.30.30">
    <property type="entry name" value="Riboflavin kinase-like"/>
    <property type="match status" value="1"/>
</dbReference>
<dbReference type="PANTHER" id="PTHR22749:SF6">
    <property type="entry name" value="RIBOFLAVIN KINASE"/>
    <property type="match status" value="1"/>
</dbReference>
<sequence length="326" mass="35548">MISLFRDVAGPSLAPGGSVACVGAFDGVHLGHRALLARVRERAAARALTPLAISFEPIPREFFARGTPVPRLASAREKIEHLRSAGVSALLSLRFDAALAAMPAERFVEDVLLRRCGVRELWVGADFRFGHARRGDVALLRELGARLGFDVEVMDDVLVDGERTSSSGIRRHLAAGEFDAAASLLGRRFAIGGHVVRGQQLGRKLGYPTANIRLGRRTSPVDGIFAVRVHGIGDRAWPAVASLGVRPTVDGGGEPLLEAHLFDFDGDLYGRRIEVEFEQKLRDELKFDDLDAMVRQIDRDAEQARAILAGEKRLRRTGESRDPAPI</sequence>
<dbReference type="InterPro" id="IPR023468">
    <property type="entry name" value="Riboflavin_kinase"/>
</dbReference>
<dbReference type="GO" id="GO:0008531">
    <property type="term" value="F:riboflavin kinase activity"/>
    <property type="evidence" value="ECO:0007669"/>
    <property type="project" value="UniProtKB-EC"/>
</dbReference>
<evidence type="ECO:0000256" key="13">
    <source>
        <dbReference type="ARBA" id="ARBA00047880"/>
    </source>
</evidence>
<dbReference type="InterPro" id="IPR014729">
    <property type="entry name" value="Rossmann-like_a/b/a_fold"/>
</dbReference>
<evidence type="ECO:0000256" key="6">
    <source>
        <dbReference type="ARBA" id="ARBA00022679"/>
    </source>
</evidence>
<evidence type="ECO:0000256" key="10">
    <source>
        <dbReference type="ARBA" id="ARBA00022827"/>
    </source>
</evidence>
<comment type="catalytic activity">
    <reaction evidence="14 15">
        <text>FMN + ATP + H(+) = FAD + diphosphate</text>
        <dbReference type="Rhea" id="RHEA:17237"/>
        <dbReference type="ChEBI" id="CHEBI:15378"/>
        <dbReference type="ChEBI" id="CHEBI:30616"/>
        <dbReference type="ChEBI" id="CHEBI:33019"/>
        <dbReference type="ChEBI" id="CHEBI:57692"/>
        <dbReference type="ChEBI" id="CHEBI:58210"/>
        <dbReference type="EC" id="2.7.7.2"/>
    </reaction>
</comment>
<dbReference type="CDD" id="cd02064">
    <property type="entry name" value="FAD_synthetase_N"/>
    <property type="match status" value="1"/>
</dbReference>
<keyword evidence="11 15" id="KW-0067">ATP-binding</keyword>
<dbReference type="Gene3D" id="3.40.50.620">
    <property type="entry name" value="HUPs"/>
    <property type="match status" value="1"/>
</dbReference>
<evidence type="ECO:0000256" key="11">
    <source>
        <dbReference type="ARBA" id="ARBA00022840"/>
    </source>
</evidence>
<keyword evidence="12" id="KW-0511">Multifunctional enzyme</keyword>
<protein>
    <recommendedName>
        <fullName evidence="15">Riboflavin biosynthesis protein</fullName>
    </recommendedName>
    <domain>
        <recommendedName>
            <fullName evidence="15">Riboflavin kinase</fullName>
            <ecNumber evidence="15">2.7.1.26</ecNumber>
        </recommendedName>
        <alternativeName>
            <fullName evidence="15">Flavokinase</fullName>
        </alternativeName>
    </domain>
    <domain>
        <recommendedName>
            <fullName evidence="15">FMN adenylyltransferase</fullName>
            <ecNumber evidence="15">2.7.7.2</ecNumber>
        </recommendedName>
        <alternativeName>
            <fullName evidence="15">FAD pyrophosphorylase</fullName>
        </alternativeName>
        <alternativeName>
            <fullName evidence="15">FAD synthase</fullName>
        </alternativeName>
    </domain>
</protein>
<dbReference type="NCBIfam" id="TIGR00083">
    <property type="entry name" value="ribF"/>
    <property type="match status" value="1"/>
</dbReference>
<dbReference type="GO" id="GO:0003919">
    <property type="term" value="F:FMN adenylyltransferase activity"/>
    <property type="evidence" value="ECO:0007669"/>
    <property type="project" value="UniProtKB-EC"/>
</dbReference>
<feature type="domain" description="Riboflavin kinase" evidence="16">
    <location>
        <begin position="184"/>
        <end position="309"/>
    </location>
</feature>
<dbReference type="PIRSF" id="PIRSF004491">
    <property type="entry name" value="FAD_Synth"/>
    <property type="match status" value="1"/>
</dbReference>
<comment type="similarity">
    <text evidence="15">Belongs to the ribF family.</text>
</comment>
<keyword evidence="5 15" id="KW-0288">FMN</keyword>
<evidence type="ECO:0000256" key="5">
    <source>
        <dbReference type="ARBA" id="ARBA00022643"/>
    </source>
</evidence>
<name>A0ABV9R3D5_9GAMM</name>
<evidence type="ECO:0000256" key="9">
    <source>
        <dbReference type="ARBA" id="ARBA00022777"/>
    </source>
</evidence>
<comment type="pathway">
    <text evidence="2 15">Cofactor biosynthesis; FAD biosynthesis; FAD from FMN: step 1/1.</text>
</comment>
<dbReference type="InterPro" id="IPR015864">
    <property type="entry name" value="FAD_synthase"/>
</dbReference>
<evidence type="ECO:0000256" key="3">
    <source>
        <dbReference type="ARBA" id="ARBA00005201"/>
    </source>
</evidence>
<evidence type="ECO:0000256" key="2">
    <source>
        <dbReference type="ARBA" id="ARBA00004726"/>
    </source>
</evidence>
<dbReference type="NCBIfam" id="NF004159">
    <property type="entry name" value="PRK05627.1-2"/>
    <property type="match status" value="1"/>
</dbReference>
<keyword evidence="18" id="KW-1185">Reference proteome</keyword>
<keyword evidence="8 15" id="KW-0547">Nucleotide-binding</keyword>
<dbReference type="InterPro" id="IPR002606">
    <property type="entry name" value="Riboflavin_kinase_bac"/>
</dbReference>
<dbReference type="Proteomes" id="UP001595886">
    <property type="component" value="Unassembled WGS sequence"/>
</dbReference>
<comment type="catalytic activity">
    <reaction evidence="13 15">
        <text>riboflavin + ATP = FMN + ADP + H(+)</text>
        <dbReference type="Rhea" id="RHEA:14357"/>
        <dbReference type="ChEBI" id="CHEBI:15378"/>
        <dbReference type="ChEBI" id="CHEBI:30616"/>
        <dbReference type="ChEBI" id="CHEBI:57986"/>
        <dbReference type="ChEBI" id="CHEBI:58210"/>
        <dbReference type="ChEBI" id="CHEBI:456216"/>
        <dbReference type="EC" id="2.7.1.26"/>
    </reaction>
</comment>
<keyword evidence="6 15" id="KW-0808">Transferase</keyword>
<keyword evidence="9 15" id="KW-0418">Kinase</keyword>
<dbReference type="PROSITE" id="PS51257">
    <property type="entry name" value="PROKAR_LIPOPROTEIN"/>
    <property type="match status" value="1"/>
</dbReference>
<reference evidence="18" key="1">
    <citation type="journal article" date="2019" name="Int. J. Syst. Evol. Microbiol.">
        <title>The Global Catalogue of Microorganisms (GCM) 10K type strain sequencing project: providing services to taxonomists for standard genome sequencing and annotation.</title>
        <authorList>
            <consortium name="The Broad Institute Genomics Platform"/>
            <consortium name="The Broad Institute Genome Sequencing Center for Infectious Disease"/>
            <person name="Wu L."/>
            <person name="Ma J."/>
        </authorList>
    </citation>
    <scope>NUCLEOTIDE SEQUENCE [LARGE SCALE GENOMIC DNA]</scope>
    <source>
        <strain evidence="18">CCUG 30340</strain>
    </source>
</reference>
<keyword evidence="7 15" id="KW-0548">Nucleotidyltransferase</keyword>
<dbReference type="NCBIfam" id="NF004163">
    <property type="entry name" value="PRK05627.1-6"/>
    <property type="match status" value="1"/>
</dbReference>
<evidence type="ECO:0000313" key="18">
    <source>
        <dbReference type="Proteomes" id="UP001595886"/>
    </source>
</evidence>
<dbReference type="InterPro" id="IPR023465">
    <property type="entry name" value="Riboflavin_kinase_dom_sf"/>
</dbReference>
<keyword evidence="4 15" id="KW-0285">Flavoprotein</keyword>
<dbReference type="EC" id="2.7.7.2" evidence="15"/>
<keyword evidence="10 15" id="KW-0274">FAD</keyword>
<evidence type="ECO:0000256" key="15">
    <source>
        <dbReference type="PIRNR" id="PIRNR004491"/>
    </source>
</evidence>
<proteinExistence type="inferred from homology"/>
<comment type="function">
    <text evidence="1">Catalyzes the phosphorylation of riboflavin to FMN followed by the adenylation of FMN to FAD.</text>
</comment>
<evidence type="ECO:0000256" key="7">
    <source>
        <dbReference type="ARBA" id="ARBA00022695"/>
    </source>
</evidence>
<organism evidence="17 18">
    <name type="scientific">Dokdonella ginsengisoli</name>
    <dbReference type="NCBI Taxonomy" id="363846"/>
    <lineage>
        <taxon>Bacteria</taxon>
        <taxon>Pseudomonadati</taxon>
        <taxon>Pseudomonadota</taxon>
        <taxon>Gammaproteobacteria</taxon>
        <taxon>Lysobacterales</taxon>
        <taxon>Rhodanobacteraceae</taxon>
        <taxon>Dokdonella</taxon>
    </lineage>
</organism>
<dbReference type="RefSeq" id="WP_380022576.1">
    <property type="nucleotide sequence ID" value="NZ_JBHSHD010000016.1"/>
</dbReference>
<evidence type="ECO:0000313" key="17">
    <source>
        <dbReference type="EMBL" id="MFC4822297.1"/>
    </source>
</evidence>
<dbReference type="Pfam" id="PF01687">
    <property type="entry name" value="Flavokinase"/>
    <property type="match status" value="1"/>
</dbReference>
<comment type="pathway">
    <text evidence="3 15">Cofactor biosynthesis; FMN biosynthesis; FMN from riboflavin (ATP route): step 1/1.</text>
</comment>
<dbReference type="SUPFAM" id="SSF52374">
    <property type="entry name" value="Nucleotidylyl transferase"/>
    <property type="match status" value="1"/>
</dbReference>
<dbReference type="EC" id="2.7.1.26" evidence="15"/>
<gene>
    <name evidence="17" type="ORF">ACFO6Q_18375</name>
</gene>
<evidence type="ECO:0000256" key="14">
    <source>
        <dbReference type="ARBA" id="ARBA00049494"/>
    </source>
</evidence>
<evidence type="ECO:0000256" key="1">
    <source>
        <dbReference type="ARBA" id="ARBA00002121"/>
    </source>
</evidence>
<dbReference type="Pfam" id="PF06574">
    <property type="entry name" value="FAD_syn"/>
    <property type="match status" value="1"/>
</dbReference>
<dbReference type="PANTHER" id="PTHR22749">
    <property type="entry name" value="RIBOFLAVIN KINASE/FMN ADENYLYLTRANSFERASE"/>
    <property type="match status" value="1"/>
</dbReference>